<evidence type="ECO:0000256" key="1">
    <source>
        <dbReference type="SAM" id="MobiDB-lite"/>
    </source>
</evidence>
<keyword evidence="2" id="KW-0472">Membrane</keyword>
<gene>
    <name evidence="3" type="ORF">L1049_004859</name>
</gene>
<feature type="compositionally biased region" description="Polar residues" evidence="1">
    <location>
        <begin position="60"/>
        <end position="71"/>
    </location>
</feature>
<dbReference type="PANTHER" id="PTHR37224">
    <property type="entry name" value="OS02G0804400 PROTEIN"/>
    <property type="match status" value="1"/>
</dbReference>
<sequence>MATAATSSRVPTICFSSSLDRQKHSMGSAKFAVAIPNYFSTTRMKRSLPVRASDPEGEDVNSSVNTTSGSFTSQEDLSYLWKLGAGSIAGAAVIKYGSILFPEITRPNILQALIMISAPVVVAVVLLIKQSRVE</sequence>
<keyword evidence="4" id="KW-1185">Reference proteome</keyword>
<keyword evidence="2" id="KW-1133">Transmembrane helix</keyword>
<feature type="transmembrane region" description="Helical" evidence="2">
    <location>
        <begin position="109"/>
        <end position="128"/>
    </location>
</feature>
<evidence type="ECO:0000256" key="2">
    <source>
        <dbReference type="SAM" id="Phobius"/>
    </source>
</evidence>
<keyword evidence="2" id="KW-0812">Transmembrane</keyword>
<evidence type="ECO:0000313" key="3">
    <source>
        <dbReference type="EMBL" id="KAK9281950.1"/>
    </source>
</evidence>
<protein>
    <submittedName>
        <fullName evidence="3">Uncharacterized protein</fullName>
    </submittedName>
</protein>
<dbReference type="Proteomes" id="UP001415857">
    <property type="component" value="Unassembled WGS sequence"/>
</dbReference>
<evidence type="ECO:0000313" key="4">
    <source>
        <dbReference type="Proteomes" id="UP001415857"/>
    </source>
</evidence>
<proteinExistence type="predicted"/>
<dbReference type="EMBL" id="JBBPBK010000007">
    <property type="protein sequence ID" value="KAK9281950.1"/>
    <property type="molecule type" value="Genomic_DNA"/>
</dbReference>
<accession>A0AAP0X0R2</accession>
<feature type="transmembrane region" description="Helical" evidence="2">
    <location>
        <begin position="79"/>
        <end position="97"/>
    </location>
</feature>
<organism evidence="3 4">
    <name type="scientific">Liquidambar formosana</name>
    <name type="common">Formosan gum</name>
    <dbReference type="NCBI Taxonomy" id="63359"/>
    <lineage>
        <taxon>Eukaryota</taxon>
        <taxon>Viridiplantae</taxon>
        <taxon>Streptophyta</taxon>
        <taxon>Embryophyta</taxon>
        <taxon>Tracheophyta</taxon>
        <taxon>Spermatophyta</taxon>
        <taxon>Magnoliopsida</taxon>
        <taxon>eudicotyledons</taxon>
        <taxon>Gunneridae</taxon>
        <taxon>Pentapetalae</taxon>
        <taxon>Saxifragales</taxon>
        <taxon>Altingiaceae</taxon>
        <taxon>Liquidambar</taxon>
    </lineage>
</organism>
<feature type="region of interest" description="Disordered" evidence="1">
    <location>
        <begin position="48"/>
        <end position="71"/>
    </location>
</feature>
<dbReference type="AlphaFoldDB" id="A0AAP0X0R2"/>
<name>A0AAP0X0R2_LIQFO</name>
<comment type="caution">
    <text evidence="3">The sequence shown here is derived from an EMBL/GenBank/DDBJ whole genome shotgun (WGS) entry which is preliminary data.</text>
</comment>
<reference evidence="3 4" key="1">
    <citation type="journal article" date="2024" name="Plant J.">
        <title>Genome sequences and population genomics reveal climatic adaptation and genomic divergence between two closely related sweetgum species.</title>
        <authorList>
            <person name="Xu W.Q."/>
            <person name="Ren C.Q."/>
            <person name="Zhang X.Y."/>
            <person name="Comes H.P."/>
            <person name="Liu X.H."/>
            <person name="Li Y.G."/>
            <person name="Kettle C.J."/>
            <person name="Jalonen R."/>
            <person name="Gaisberger H."/>
            <person name="Ma Y.Z."/>
            <person name="Qiu Y.X."/>
        </authorList>
    </citation>
    <scope>NUCLEOTIDE SEQUENCE [LARGE SCALE GENOMIC DNA]</scope>
    <source>
        <strain evidence="3">Hangzhou</strain>
    </source>
</reference>